<gene>
    <name evidence="3" type="ORF">NCTC9810_00519</name>
</gene>
<evidence type="ECO:0000259" key="2">
    <source>
        <dbReference type="Pfam" id="PF09524"/>
    </source>
</evidence>
<dbReference type="Gene3D" id="1.10.10.10">
    <property type="entry name" value="Winged helix-like DNA-binding domain superfamily/Winged helix DNA-binding domain"/>
    <property type="match status" value="1"/>
</dbReference>
<dbReference type="OrthoDB" id="3199595at2"/>
<name>A0A380WV86_9FIRM</name>
<dbReference type="NCBIfam" id="TIGR02220">
    <property type="entry name" value="phg_TIGR02220"/>
    <property type="match status" value="1"/>
</dbReference>
<dbReference type="Proteomes" id="UP000255124">
    <property type="component" value="Unassembled WGS sequence"/>
</dbReference>
<proteinExistence type="predicted"/>
<organism evidence="3 4">
    <name type="scientific">Anaerococcus octavius</name>
    <dbReference type="NCBI Taxonomy" id="54007"/>
    <lineage>
        <taxon>Bacteria</taxon>
        <taxon>Bacillati</taxon>
        <taxon>Bacillota</taxon>
        <taxon>Tissierellia</taxon>
        <taxon>Tissierellales</taxon>
        <taxon>Peptoniphilaceae</taxon>
        <taxon>Anaerococcus</taxon>
    </lineage>
</organism>
<dbReference type="Pfam" id="PF13730">
    <property type="entry name" value="HTH_36"/>
    <property type="match status" value="1"/>
</dbReference>
<dbReference type="AlphaFoldDB" id="A0A380WV86"/>
<feature type="region of interest" description="Disordered" evidence="1">
    <location>
        <begin position="135"/>
        <end position="155"/>
    </location>
</feature>
<sequence length="254" mass="29994">MNEKEKELKKTEYEKKNPDYFTVIPAIVRYDDKLRANEKILYSEILTLSRKNGYCYASNKYLSDLYGVSITIISRWINSLIKYGYLVSENEYKAGTNYILRRKLYPTNVKDILNKSSTYIEQTFNNDIEQKFKDNNTSINDMNNKKSNNSRADEKNDELIDQVVNYLNEKTGKDFKATTKQTVSLIKARARDGNSFDDFKKVIDTKTNQWLSNPDMNRYLRPQTLFGNKFEAYREEYSNNNGFNNSNEINKYDW</sequence>
<evidence type="ECO:0000313" key="4">
    <source>
        <dbReference type="Proteomes" id="UP000255124"/>
    </source>
</evidence>
<evidence type="ECO:0000313" key="3">
    <source>
        <dbReference type="EMBL" id="SUU92194.1"/>
    </source>
</evidence>
<feature type="domain" description="Phage conserved hypothetical protein C-terminal" evidence="2">
    <location>
        <begin position="163"/>
        <end position="233"/>
    </location>
</feature>
<dbReference type="EMBL" id="UFTA01000002">
    <property type="protein sequence ID" value="SUU92194.1"/>
    <property type="molecule type" value="Genomic_DNA"/>
</dbReference>
<dbReference type="RefSeq" id="WP_115595076.1">
    <property type="nucleotide sequence ID" value="NZ_UFTA01000002.1"/>
</dbReference>
<protein>
    <submittedName>
        <fullName evidence="3">Conserved phage C-terminus (Phg_2220_C)</fullName>
    </submittedName>
</protein>
<feature type="compositionally biased region" description="Polar residues" evidence="1">
    <location>
        <begin position="135"/>
        <end position="150"/>
    </location>
</feature>
<reference evidence="3 4" key="1">
    <citation type="submission" date="2018-06" db="EMBL/GenBank/DDBJ databases">
        <authorList>
            <consortium name="Pathogen Informatics"/>
            <person name="Doyle S."/>
        </authorList>
    </citation>
    <scope>NUCLEOTIDE SEQUENCE [LARGE SCALE GENOMIC DNA]</scope>
    <source>
        <strain evidence="3 4">NCTC9810</strain>
    </source>
</reference>
<dbReference type="Pfam" id="PF09524">
    <property type="entry name" value="Phg_2220_C"/>
    <property type="match status" value="1"/>
</dbReference>
<accession>A0A380WV86</accession>
<evidence type="ECO:0000256" key="1">
    <source>
        <dbReference type="SAM" id="MobiDB-lite"/>
    </source>
</evidence>
<dbReference type="InterPro" id="IPR036388">
    <property type="entry name" value="WH-like_DNA-bd_sf"/>
</dbReference>
<dbReference type="InterPro" id="IPR011741">
    <property type="entry name" value="Phg_2220_C"/>
</dbReference>